<sequence length="593" mass="66365">MNSTLDAIASMLAAGKFEPFIRHIRFPHYRNLREGTRVEFLHPVTALVGPNGTNKTAILRALQGAPEGANLGQYWFSTNVDRILAEDRHRFIYGYLAGSIHEIVEVVKSRIVREGDPDYWETARPLASDEMAPMPRVERGALMPPERNRTRWKSIRKPVVYLDFRSELSAYDKFFFHVPYHGAQNLTEKKKFIRRRSRHLRSVLDGGTSKSLYRRERILAPAFTLSKQDTKVVSSIVGKQYRRIRIVRHDLFDVRGATVVLDTPDLRYSEAFAGSGEFAVVMMVRAISEAEPGSLILLDEPEVSLHPGAQGKLMDFIAASAKASQHQFVISTHAPEIIRNLPPQAIKVFVPNEKDGKIDLIAQEADPADAFFRLGLHAGDKWTVYVEDRLAMAVVKRAARKLGKAANSRLDVRVLPGGAEAIKGRLIPTLALTNQPRCLVLLDGDQRPKCPQVDPSGLVDGDLESALTELMRCKILLMLDGAAGHSAPGQEATQRRCVLDWCFKHLRFLPHTTPEALILLMEGRPGASGAQPGKETWLTRTRQALGREDWESVTGQEILYEQERALAKVNEDCDELVQVRDVISNFLAVTNHA</sequence>
<keyword evidence="3" id="KW-1185">Reference proteome</keyword>
<dbReference type="Pfam" id="PF13175">
    <property type="entry name" value="AAA_15"/>
    <property type="match status" value="1"/>
</dbReference>
<organism evidence="2 3">
    <name type="scientific">Actinocatenispora rupis</name>
    <dbReference type="NCBI Taxonomy" id="519421"/>
    <lineage>
        <taxon>Bacteria</taxon>
        <taxon>Bacillati</taxon>
        <taxon>Actinomycetota</taxon>
        <taxon>Actinomycetes</taxon>
        <taxon>Micromonosporales</taxon>
        <taxon>Micromonosporaceae</taxon>
        <taxon>Actinocatenispora</taxon>
    </lineage>
</organism>
<dbReference type="SUPFAM" id="SSF52540">
    <property type="entry name" value="P-loop containing nucleoside triphosphate hydrolases"/>
    <property type="match status" value="1"/>
</dbReference>
<dbReference type="Gene3D" id="3.40.50.300">
    <property type="entry name" value="P-loop containing nucleotide triphosphate hydrolases"/>
    <property type="match status" value="2"/>
</dbReference>
<name>A0A8J3J9D9_9ACTN</name>
<dbReference type="RefSeq" id="WP_203661754.1">
    <property type="nucleotide sequence ID" value="NZ_BAAAZM010000001.1"/>
</dbReference>
<gene>
    <name evidence="2" type="ORF">Aru02nite_49900</name>
</gene>
<comment type="caution">
    <text evidence="2">The sequence shown here is derived from an EMBL/GenBank/DDBJ whole genome shotgun (WGS) entry which is preliminary data.</text>
</comment>
<dbReference type="AlphaFoldDB" id="A0A8J3J9D9"/>
<dbReference type="CDD" id="cd00267">
    <property type="entry name" value="ABC_ATPase"/>
    <property type="match status" value="1"/>
</dbReference>
<dbReference type="PANTHER" id="PTHR43581:SF2">
    <property type="entry name" value="EXCINUCLEASE ATPASE SUBUNIT"/>
    <property type="match status" value="1"/>
</dbReference>
<accession>A0A8J3J9D9</accession>
<feature type="domain" description="Endonuclease GajA/Old nuclease/RecF-like AAA" evidence="1">
    <location>
        <begin position="288"/>
        <end position="338"/>
    </location>
</feature>
<dbReference type="InterPro" id="IPR051396">
    <property type="entry name" value="Bact_Antivir_Def_Nuclease"/>
</dbReference>
<reference evidence="2" key="1">
    <citation type="submission" date="2021-01" db="EMBL/GenBank/DDBJ databases">
        <title>Whole genome shotgun sequence of Actinocatenispora rupis NBRC 107355.</title>
        <authorList>
            <person name="Komaki H."/>
            <person name="Tamura T."/>
        </authorList>
    </citation>
    <scope>NUCLEOTIDE SEQUENCE</scope>
    <source>
        <strain evidence="2">NBRC 107355</strain>
    </source>
</reference>
<proteinExistence type="predicted"/>
<dbReference type="InterPro" id="IPR041685">
    <property type="entry name" value="AAA_GajA/Old/RecF-like"/>
</dbReference>
<evidence type="ECO:0000313" key="3">
    <source>
        <dbReference type="Proteomes" id="UP000612808"/>
    </source>
</evidence>
<evidence type="ECO:0000259" key="1">
    <source>
        <dbReference type="Pfam" id="PF13175"/>
    </source>
</evidence>
<dbReference type="InterPro" id="IPR027417">
    <property type="entry name" value="P-loop_NTPase"/>
</dbReference>
<protein>
    <submittedName>
        <fullName evidence="2">ATPase</fullName>
    </submittedName>
</protein>
<dbReference type="EMBL" id="BOMB01000029">
    <property type="protein sequence ID" value="GID14101.1"/>
    <property type="molecule type" value="Genomic_DNA"/>
</dbReference>
<dbReference type="PANTHER" id="PTHR43581">
    <property type="entry name" value="ATP/GTP PHOSPHATASE"/>
    <property type="match status" value="1"/>
</dbReference>
<dbReference type="Proteomes" id="UP000612808">
    <property type="component" value="Unassembled WGS sequence"/>
</dbReference>
<evidence type="ECO:0000313" key="2">
    <source>
        <dbReference type="EMBL" id="GID14101.1"/>
    </source>
</evidence>